<dbReference type="Proteomes" id="UP001168972">
    <property type="component" value="Unassembled WGS sequence"/>
</dbReference>
<feature type="active site" evidence="7">
    <location>
        <position position="253"/>
    </location>
</feature>
<gene>
    <name evidence="9" type="ORF">PV327_010275</name>
</gene>
<dbReference type="GO" id="GO:0034722">
    <property type="term" value="F:gamma-glutamyl-peptidase activity"/>
    <property type="evidence" value="ECO:0007669"/>
    <property type="project" value="UniProtKB-UniRule"/>
</dbReference>
<dbReference type="InterPro" id="IPR011697">
    <property type="entry name" value="Peptidase_C26"/>
</dbReference>
<dbReference type="GO" id="GO:0005773">
    <property type="term" value="C:vacuole"/>
    <property type="evidence" value="ECO:0007669"/>
    <property type="project" value="TreeGrafter"/>
</dbReference>
<comment type="subcellular location">
    <subcellularLocation>
        <location evidence="1">Secreted</location>
        <location evidence="1">Extracellular space</location>
    </subcellularLocation>
</comment>
<name>A0AA39FS60_MICHY</name>
<sequence>MATKCIINNVVIIFTFSYLLSAQFFLIDSTKNIVNNRPIIGILAQEISHHMNNIYPGLYESYIAASYVKYLESSGARVVPIWIGENESYYEDILSKINGVLFPGGNADFNQTNGFAESGNKIFKIVKRMNNNGDYFPIWGTCLGFELLTYLAADCVDFRCVCSGKNIALPLAFKSDFMQSRLFKNAPEGIIKILQKENVTANFHIKCITEEGLLKVNLTNEYRVISLNNDINGLTFISSIEHYNLPFYATQFHPEKNNFEWSRRLSGIPHSNNAIKISQYFSNFFVNEARKNFHRFPSQNEEADSLIYNYPVTYTGPTRSSFEQCYLFNKKKIIINE</sequence>
<feature type="active site" description="Proton donor" evidence="6">
    <location>
        <position position="253"/>
    </location>
</feature>
<evidence type="ECO:0000256" key="1">
    <source>
        <dbReference type="ARBA" id="ARBA00004239"/>
    </source>
</evidence>
<dbReference type="Gene3D" id="3.40.50.880">
    <property type="match status" value="1"/>
</dbReference>
<keyword evidence="4" id="KW-0732">Signal</keyword>
<feature type="transmembrane region" description="Helical" evidence="8">
    <location>
        <begin position="6"/>
        <end position="27"/>
    </location>
</feature>
<keyword evidence="3" id="KW-0964">Secreted</keyword>
<keyword evidence="5 7" id="KW-0378">Hydrolase</keyword>
<keyword evidence="10" id="KW-1185">Reference proteome</keyword>
<feature type="active site" description="Nucleophile" evidence="6 7">
    <location>
        <position position="142"/>
    </location>
</feature>
<protein>
    <recommendedName>
        <fullName evidence="7">folate gamma-glutamyl hydrolase</fullName>
        <ecNumber evidence="7">3.4.19.9</ecNumber>
    </recommendedName>
</protein>
<evidence type="ECO:0000313" key="10">
    <source>
        <dbReference type="Proteomes" id="UP001168972"/>
    </source>
</evidence>
<proteinExistence type="inferred from homology"/>
<dbReference type="EMBL" id="JAQQBR010000006">
    <property type="protein sequence ID" value="KAK0174515.1"/>
    <property type="molecule type" value="Genomic_DNA"/>
</dbReference>
<dbReference type="InterPro" id="IPR029062">
    <property type="entry name" value="Class_I_gatase-like"/>
</dbReference>
<comment type="similarity">
    <text evidence="2">Belongs to the peptidase C26 family.</text>
</comment>
<evidence type="ECO:0000256" key="6">
    <source>
        <dbReference type="PIRSR" id="PIRSR615527-1"/>
    </source>
</evidence>
<dbReference type="EC" id="3.4.19.9" evidence="7"/>
<dbReference type="Pfam" id="PF07722">
    <property type="entry name" value="Peptidase_C26"/>
    <property type="match status" value="1"/>
</dbReference>
<evidence type="ECO:0000256" key="5">
    <source>
        <dbReference type="ARBA" id="ARBA00022801"/>
    </source>
</evidence>
<reference evidence="9" key="2">
    <citation type="submission" date="2023-03" db="EMBL/GenBank/DDBJ databases">
        <authorList>
            <person name="Inwood S.N."/>
            <person name="Skelly J.G."/>
            <person name="Guhlin J."/>
            <person name="Harrop T.W.R."/>
            <person name="Goldson S.G."/>
            <person name="Dearden P.K."/>
        </authorList>
    </citation>
    <scope>NUCLEOTIDE SEQUENCE</scope>
    <source>
        <strain evidence="9">Lincoln</strain>
        <tissue evidence="9">Whole body</tissue>
    </source>
</reference>
<dbReference type="SUPFAM" id="SSF52317">
    <property type="entry name" value="Class I glutamine amidotransferase-like"/>
    <property type="match status" value="1"/>
</dbReference>
<comment type="caution">
    <text evidence="9">The sequence shown here is derived from an EMBL/GenBank/DDBJ whole genome shotgun (WGS) entry which is preliminary data.</text>
</comment>
<evidence type="ECO:0000313" key="9">
    <source>
        <dbReference type="EMBL" id="KAK0174515.1"/>
    </source>
</evidence>
<accession>A0AA39FS60</accession>
<evidence type="ECO:0000256" key="8">
    <source>
        <dbReference type="SAM" id="Phobius"/>
    </source>
</evidence>
<keyword evidence="8" id="KW-1133">Transmembrane helix</keyword>
<reference evidence="9" key="1">
    <citation type="journal article" date="2023" name="bioRxiv">
        <title>Scaffold-level genome assemblies of two parasitoid biocontrol wasps reveal the parthenogenesis mechanism and an associated novel virus.</title>
        <authorList>
            <person name="Inwood S."/>
            <person name="Skelly J."/>
            <person name="Guhlin J."/>
            <person name="Harrop T."/>
            <person name="Goldson S."/>
            <person name="Dearden P."/>
        </authorList>
    </citation>
    <scope>NUCLEOTIDE SEQUENCE</scope>
    <source>
        <strain evidence="9">Lincoln</strain>
        <tissue evidence="9">Whole body</tissue>
    </source>
</reference>
<organism evidence="9 10">
    <name type="scientific">Microctonus hyperodae</name>
    <name type="common">Parasitoid wasp</name>
    <dbReference type="NCBI Taxonomy" id="165561"/>
    <lineage>
        <taxon>Eukaryota</taxon>
        <taxon>Metazoa</taxon>
        <taxon>Ecdysozoa</taxon>
        <taxon>Arthropoda</taxon>
        <taxon>Hexapoda</taxon>
        <taxon>Insecta</taxon>
        <taxon>Pterygota</taxon>
        <taxon>Neoptera</taxon>
        <taxon>Endopterygota</taxon>
        <taxon>Hymenoptera</taxon>
        <taxon>Apocrita</taxon>
        <taxon>Ichneumonoidea</taxon>
        <taxon>Braconidae</taxon>
        <taxon>Euphorinae</taxon>
        <taxon>Microctonus</taxon>
    </lineage>
</organism>
<comment type="catalytic activity">
    <reaction evidence="7">
        <text>(6S)-5,6,7,8-tetrahydrofolyl-(gamma-L-Glu)(n) + (n-1) H2O = (6S)-5,6,7,8-tetrahydrofolate + (n-1) L-glutamate</text>
        <dbReference type="Rhea" id="RHEA:56784"/>
        <dbReference type="Rhea" id="RHEA-COMP:14738"/>
        <dbReference type="ChEBI" id="CHEBI:15377"/>
        <dbReference type="ChEBI" id="CHEBI:29985"/>
        <dbReference type="ChEBI" id="CHEBI:57453"/>
        <dbReference type="ChEBI" id="CHEBI:141005"/>
        <dbReference type="EC" id="3.4.19.9"/>
    </reaction>
</comment>
<dbReference type="AlphaFoldDB" id="A0AA39FS60"/>
<keyword evidence="8" id="KW-0472">Membrane</keyword>
<dbReference type="FunFam" id="3.40.50.880:FF:000024">
    <property type="entry name" value="Folate gamma-glutamyl hydrolase"/>
    <property type="match status" value="1"/>
</dbReference>
<dbReference type="PANTHER" id="PTHR11315:SF0">
    <property type="entry name" value="FOLATE GAMMA-GLUTAMYL HYDROLASE"/>
    <property type="match status" value="1"/>
</dbReference>
<keyword evidence="8" id="KW-0812">Transmembrane</keyword>
<dbReference type="PANTHER" id="PTHR11315">
    <property type="entry name" value="PROTEASE FAMILY C26 GAMMA-GLUTAMYL HYDROLASE"/>
    <property type="match status" value="1"/>
</dbReference>
<evidence type="ECO:0000256" key="3">
    <source>
        <dbReference type="ARBA" id="ARBA00022525"/>
    </source>
</evidence>
<dbReference type="PROSITE" id="PS51275">
    <property type="entry name" value="PEPTIDASE_C26_GGH"/>
    <property type="match status" value="1"/>
</dbReference>
<dbReference type="InterPro" id="IPR015527">
    <property type="entry name" value="Pept_C26_g-glut_hydrolase"/>
</dbReference>
<dbReference type="GO" id="GO:0005576">
    <property type="term" value="C:extracellular region"/>
    <property type="evidence" value="ECO:0007669"/>
    <property type="project" value="UniProtKB-SubCell"/>
</dbReference>
<evidence type="ECO:0000256" key="2">
    <source>
        <dbReference type="ARBA" id="ARBA00011083"/>
    </source>
</evidence>
<dbReference type="GO" id="GO:0046900">
    <property type="term" value="P:tetrahydrofolylpolyglutamate metabolic process"/>
    <property type="evidence" value="ECO:0007669"/>
    <property type="project" value="TreeGrafter"/>
</dbReference>
<evidence type="ECO:0000256" key="7">
    <source>
        <dbReference type="PROSITE-ProRule" id="PRU00607"/>
    </source>
</evidence>
<dbReference type="PROSITE" id="PS51273">
    <property type="entry name" value="GATASE_TYPE_1"/>
    <property type="match status" value="1"/>
</dbReference>
<evidence type="ECO:0000256" key="4">
    <source>
        <dbReference type="ARBA" id="ARBA00022729"/>
    </source>
</evidence>